<dbReference type="Proteomes" id="UP000255125">
    <property type="component" value="Unassembled WGS sequence"/>
</dbReference>
<dbReference type="NCBIfam" id="TIGR01733">
    <property type="entry name" value="AA-adenyl-dom"/>
    <property type="match status" value="2"/>
</dbReference>
<organism evidence="6 7">
    <name type="scientific">Pseudomonas fluorescens</name>
    <dbReference type="NCBI Taxonomy" id="294"/>
    <lineage>
        <taxon>Bacteria</taxon>
        <taxon>Pseudomonadati</taxon>
        <taxon>Pseudomonadota</taxon>
        <taxon>Gammaproteobacteria</taxon>
        <taxon>Pseudomonadales</taxon>
        <taxon>Pseudomonadaceae</taxon>
        <taxon>Pseudomonas</taxon>
    </lineage>
</organism>
<name>A0A379IBU9_PSEFL</name>
<dbReference type="InterPro" id="IPR020806">
    <property type="entry name" value="PKS_PP-bd"/>
</dbReference>
<evidence type="ECO:0000256" key="3">
    <source>
        <dbReference type="ARBA" id="ARBA00022450"/>
    </source>
</evidence>
<protein>
    <submittedName>
        <fullName evidence="6">Pyoverdine synthetase</fullName>
    </submittedName>
</protein>
<evidence type="ECO:0000256" key="2">
    <source>
        <dbReference type="ARBA" id="ARBA00006432"/>
    </source>
</evidence>
<dbReference type="PROSITE" id="PS00455">
    <property type="entry name" value="AMP_BINDING"/>
    <property type="match status" value="2"/>
</dbReference>
<dbReference type="Gene3D" id="3.30.559.30">
    <property type="entry name" value="Nonribosomal peptide synthetase, condensation domain"/>
    <property type="match status" value="3"/>
</dbReference>
<dbReference type="InterPro" id="IPR025110">
    <property type="entry name" value="AMP-bd_C"/>
</dbReference>
<dbReference type="InterPro" id="IPR045851">
    <property type="entry name" value="AMP-bd_C_sf"/>
</dbReference>
<evidence type="ECO:0000313" key="7">
    <source>
        <dbReference type="Proteomes" id="UP000255125"/>
    </source>
</evidence>
<keyword evidence="3" id="KW-0596">Phosphopantetheine</keyword>
<dbReference type="NCBIfam" id="TIGR01720">
    <property type="entry name" value="NRPS-para261"/>
    <property type="match status" value="1"/>
</dbReference>
<dbReference type="SMART" id="SM00823">
    <property type="entry name" value="PKS_PP"/>
    <property type="match status" value="2"/>
</dbReference>
<evidence type="ECO:0000256" key="1">
    <source>
        <dbReference type="ARBA" id="ARBA00001957"/>
    </source>
</evidence>
<dbReference type="InterPro" id="IPR020845">
    <property type="entry name" value="AMP-binding_CS"/>
</dbReference>
<dbReference type="Pfam" id="PF00668">
    <property type="entry name" value="Condensation"/>
    <property type="match status" value="3"/>
</dbReference>
<dbReference type="InterPro" id="IPR036736">
    <property type="entry name" value="ACP-like_sf"/>
</dbReference>
<dbReference type="RefSeq" id="WP_051902964.1">
    <property type="nucleotide sequence ID" value="NZ_CP008896.1"/>
</dbReference>
<dbReference type="GO" id="GO:0044550">
    <property type="term" value="P:secondary metabolite biosynthetic process"/>
    <property type="evidence" value="ECO:0007669"/>
    <property type="project" value="UniProtKB-ARBA"/>
</dbReference>
<dbReference type="PANTHER" id="PTHR45398">
    <property type="match status" value="1"/>
</dbReference>
<dbReference type="FunFam" id="3.30.300.30:FF:000015">
    <property type="entry name" value="Nonribosomal peptide synthase SidD"/>
    <property type="match status" value="1"/>
</dbReference>
<dbReference type="Pfam" id="PF00501">
    <property type="entry name" value="AMP-binding"/>
    <property type="match status" value="2"/>
</dbReference>
<dbReference type="SUPFAM" id="SSF47336">
    <property type="entry name" value="ACP-like"/>
    <property type="match status" value="2"/>
</dbReference>
<dbReference type="FunFam" id="1.10.1200.10:FF:000005">
    <property type="entry name" value="Nonribosomal peptide synthetase 1"/>
    <property type="match status" value="2"/>
</dbReference>
<gene>
    <name evidence="6" type="primary">lgrB_3</name>
    <name evidence="6" type="ORF">NCTC10392_02273</name>
</gene>
<dbReference type="Gene3D" id="3.30.300.30">
    <property type="match status" value="2"/>
</dbReference>
<feature type="domain" description="Carrier" evidence="5">
    <location>
        <begin position="1001"/>
        <end position="1075"/>
    </location>
</feature>
<dbReference type="FunFam" id="3.40.50.12780:FF:000012">
    <property type="entry name" value="Non-ribosomal peptide synthetase"/>
    <property type="match status" value="1"/>
</dbReference>
<proteinExistence type="inferred from homology"/>
<dbReference type="PANTHER" id="PTHR45398:SF1">
    <property type="entry name" value="ENZYME, PUTATIVE (JCVI)-RELATED"/>
    <property type="match status" value="1"/>
</dbReference>
<dbReference type="Gene3D" id="2.30.38.10">
    <property type="entry name" value="Luciferase, Domain 3"/>
    <property type="match status" value="2"/>
</dbReference>
<evidence type="ECO:0000256" key="4">
    <source>
        <dbReference type="ARBA" id="ARBA00022553"/>
    </source>
</evidence>
<dbReference type="CDD" id="cd19534">
    <property type="entry name" value="E_NRPS"/>
    <property type="match status" value="1"/>
</dbReference>
<dbReference type="Pfam" id="PF13193">
    <property type="entry name" value="AMP-binding_C"/>
    <property type="match status" value="2"/>
</dbReference>
<reference evidence="6 7" key="1">
    <citation type="submission" date="2018-06" db="EMBL/GenBank/DDBJ databases">
        <authorList>
            <consortium name="Pathogen Informatics"/>
            <person name="Doyle S."/>
        </authorList>
    </citation>
    <scope>NUCLEOTIDE SEQUENCE [LARGE SCALE GENOMIC DNA]</scope>
    <source>
        <strain evidence="6 7">NCTC10392</strain>
    </source>
</reference>
<dbReference type="FunFam" id="3.30.300.30:FF:000010">
    <property type="entry name" value="Enterobactin synthetase component F"/>
    <property type="match status" value="1"/>
</dbReference>
<dbReference type="Pfam" id="PF00550">
    <property type="entry name" value="PP-binding"/>
    <property type="match status" value="2"/>
</dbReference>
<dbReference type="SUPFAM" id="SSF52777">
    <property type="entry name" value="CoA-dependent acyltransferases"/>
    <property type="match status" value="6"/>
</dbReference>
<dbReference type="PROSITE" id="PS00012">
    <property type="entry name" value="PHOSPHOPANTETHEINE"/>
    <property type="match status" value="2"/>
</dbReference>
<keyword evidence="4" id="KW-0597">Phosphoprotein</keyword>
<dbReference type="InterPro" id="IPR000873">
    <property type="entry name" value="AMP-dep_synth/lig_dom"/>
</dbReference>
<dbReference type="GO" id="GO:0043041">
    <property type="term" value="P:amino acid activation for nonribosomal peptide biosynthetic process"/>
    <property type="evidence" value="ECO:0007669"/>
    <property type="project" value="UniProtKB-ARBA"/>
</dbReference>
<dbReference type="GO" id="GO:0031177">
    <property type="term" value="F:phosphopantetheine binding"/>
    <property type="evidence" value="ECO:0007669"/>
    <property type="project" value="InterPro"/>
</dbReference>
<dbReference type="EMBL" id="UGUS01000002">
    <property type="protein sequence ID" value="SUD30355.1"/>
    <property type="molecule type" value="Genomic_DNA"/>
</dbReference>
<dbReference type="InterPro" id="IPR009081">
    <property type="entry name" value="PP-bd_ACP"/>
</dbReference>
<dbReference type="NCBIfam" id="NF003417">
    <property type="entry name" value="PRK04813.1"/>
    <property type="match status" value="2"/>
</dbReference>
<dbReference type="Gene3D" id="1.10.1200.10">
    <property type="entry name" value="ACP-like"/>
    <property type="match status" value="2"/>
</dbReference>
<dbReference type="Gene3D" id="3.40.50.980">
    <property type="match status" value="4"/>
</dbReference>
<dbReference type="PROSITE" id="PS50075">
    <property type="entry name" value="CARRIER"/>
    <property type="match status" value="2"/>
</dbReference>
<dbReference type="GO" id="GO:0003824">
    <property type="term" value="F:catalytic activity"/>
    <property type="evidence" value="ECO:0007669"/>
    <property type="project" value="InterPro"/>
</dbReference>
<dbReference type="OrthoDB" id="9757559at2"/>
<dbReference type="CDD" id="cd19531">
    <property type="entry name" value="LCL_NRPS-like"/>
    <property type="match status" value="1"/>
</dbReference>
<evidence type="ECO:0000313" key="6">
    <source>
        <dbReference type="EMBL" id="SUD30355.1"/>
    </source>
</evidence>
<accession>A0A379IBU9</accession>
<dbReference type="FunFam" id="3.40.50.980:FF:000001">
    <property type="entry name" value="Non-ribosomal peptide synthetase"/>
    <property type="match status" value="2"/>
</dbReference>
<dbReference type="CDD" id="cd05930">
    <property type="entry name" value="A_NRPS"/>
    <property type="match status" value="2"/>
</dbReference>
<feature type="domain" description="Carrier" evidence="5">
    <location>
        <begin position="2529"/>
        <end position="2604"/>
    </location>
</feature>
<dbReference type="CDD" id="cd19543">
    <property type="entry name" value="DCL_NRPS"/>
    <property type="match status" value="1"/>
</dbReference>
<dbReference type="SUPFAM" id="SSF56801">
    <property type="entry name" value="Acetyl-CoA synthetase-like"/>
    <property type="match status" value="2"/>
</dbReference>
<dbReference type="InterPro" id="IPR023213">
    <property type="entry name" value="CAT-like_dom_sf"/>
</dbReference>
<dbReference type="InterPro" id="IPR010060">
    <property type="entry name" value="NRPS_synth"/>
</dbReference>
<comment type="similarity">
    <text evidence="2">Belongs to the ATP-dependent AMP-binding enzyme family.</text>
</comment>
<dbReference type="Gene3D" id="3.30.559.10">
    <property type="entry name" value="Chloramphenicol acetyltransferase-like domain"/>
    <property type="match status" value="3"/>
</dbReference>
<dbReference type="InterPro" id="IPR006162">
    <property type="entry name" value="Ppantetheine_attach_site"/>
</dbReference>
<sequence length="2625" mass="291971">MTPLNQLPDDDLLALLLADEAGAGQSIQNLAGHDPVPLSFAQQRLWFLQQFDPQSHAYNLPRAIALKGPVDPRTLEAALNRVIDRHDILRTAFRDTDGTLLQVIDPDARLTLLEEDLSTLDSQQRDLQLQQRIRQHATHPFDLRQAPLIRSTLLKQAEQDYVLLLNMHHIVSDAWSNPILIHDLASALRQPGQTLPRPAIQYADYAQWQRQDYPLTPQHNAAAQYWKACLGDEIPTLELPRERLEQHAGAGHHAHALPALFSERLQIFCQQQGLTPFVVLLGAWQLLLGRYSGQVDFTVGVPNATRNQAQIQDLVGFFVSSQVYRARLAPEQTCSAFLQGLRQQSLAALEHADYPIELILEDLHLQRSPQANPLFQTLFNWRVGAVQEAALHLGPLQLRFMDSHPLQAKFDLSLDVEYSQQQITAHFEYDAACFAPATIATLAGHFQNLLQAMLEQPHARIGELPMLSAEERGQQLVQWNATAVDYPNAAPVHVLFAEQAERLPRAVAVEFGEQQLTLDQLNRRANQLAHKLLELGVGPNTCVGLGLERSLEMVIALLAVLKAGGAYVPLDPAYPADRLAYMINDSGIGLLLTQSSLALPVPDRLPSLSLDQDSDWLEGYDSANPQVTVSADNLAYMIYTSGSTGQPKGVQVRHGALTNHMLWMQGELGLSAADRVLQKTAFSFDASVWEFWLPLLNGAQLVLASSELSADLSMLWSQVAAQRISVLQMAPSLLQALLADEQGTQMQSLRLLLLGGEALGTPLVAQLRERWNGRLCNLYGPTEATIDTTLFDVDRLPEGAIAPIGRPIANVRTYLLDHDLQLCPVGTHAELLIGGDSLAQGYHLRPGLTAERFIPDPFAGNGARLYRSGDLTRYRADGVIDYIGRIDHQVKIRGLRIELGEIEAQLLQHQAVREAVVIAHPTPGGVQLVGYVVPTEPATEITHQDALRDTLKAHLGEHLPDYMVPGHLLMLAQLPLTPNGKLDRKALPAPDANQALHAYVAPQNEVQQRIAGIWQDVLKLEKIGLNDNFFELGGDSIISIQVVSRARQAGIHFTPKDLFQHQTIQGLASVAKTQGQGLAIDQGPVTGLAPLLPIQHLFFDTDIPERHHWNQSVLLKPATALDPHLLEQALDALIQHHDALRLSFTYDEHHWHAEYRPTTAPVLWQTRIDDATHLQSLGDEAQRSLNLQDGPLLRAVLVSLGDGSQRLLLAIHHLVVDGVSWRILFDDLQSTYRQLQTGQAIALPEKTSAYKTWGEKLQAYSRHDVLQQELAYWEQQLNAASHHLPQANPQGSQRHTQATTVDVQLSKTLTQQLLQVAPAAYRTQINDLLLTALTRAVSQWTTRDDVLIQLESHGREALFDDIDLTRTVGWFTSLYPVRLTAHPDLGDAIKQVKEQLRAIPDKGIGFGVLRYLGDAQAQARLGALPMPRITFNYLGQFDSSFDSAEGALFAPTGEERGAEKDSETPLGNWLTINSQVYDNQLSMGWTFSQDVFPVDVIQTLASHCLQALEQLIAYCCDPRHQGATPSDFPLAGLSQAQLDTLSIPLQQIEDIYPLSPMQEGLLVHTLLEKNSGIYFMQECYTIKETLDYPRFEAAWQQVVQRYEAIRASFLWNTGGTLLQIIHKNSSVQVERLDLSHVPMNQVQAQIEHLLKVEREAGFDLAAQPPIRFKLILLADQSHRFVMSNHHILLDAWCRSLLMSDFFEIYHAMLAGKPCELATPYRFRDFIQWLQQQDRNAATTFWQDQLAGLEHTTSLPVDHPQVAAHSVSVIGDNYTWLSQQDSTALQEAATRYHLTLNTFVQAAWALTLHNHSRSRDVVFGVTVSGRPAHIPEMQNTVGLFINSVPLRVAIPTPDSQLSTLAWLQSILHKNVSLREYDYLPLVDIQECSEILKGQPLFNSLFVYENAPMEDSVGQDAQDMGVISESSRTHTNYPVTVVVYPSDKVGLHLSYDTRFFERSTMDSLLEEFKQWLVALRHHLHQPLAQITLLDPARLGDWVLEHNQSQVPHDLQRSFIEQFEQHVDASPQRVAAVCQDRSWTYEQLDHHANSLGHRLIERGVGLDQPVALLADRDLELLAMIVGTFKAGAGYLPLDPSHPGERIKNILLLSKTPLLVCTAKYRELAQALLAELAASAPGHTVSLLVWEDQPPENANRQRPGRYSGPNNLAYVIFTSGSTGQPKGVMVEQAGMLNNQLSKVPYLQLTDRDIIAQTASQSFDISVWQFLTALLCGAKVCIFADAISKNPHALLKHIEEQRITVLEIVPALIQALLTERHSALPDLRWLLPTGEALPAETAADWLARYPQIRLINAYGPAECSDDVAFYDIDPASTQRTYIPIGYPTDNNRLYVLDDDLSPIPTGATGEICIAGIGVGRGYCGDPVRTATSFVPNPFALVPGERLYKSGDLARRRKEDAALEYLGRVDQQVKIHGFRIELGEIEAQIALFPGVREAAVLVGENPLGKQLIAYLTLEEGHDHSGIEALRAFLKARLPAYMIPAQVHLLEQMPRNPNGKLDRKALATVDVQSAAQEYREPQRGLQSDIADIWRAVLKTQRIGLDDNFFALGGNSLLATQVTSRVHLNLGVEVPLAAIFESASLEDYARHIEPAGEQPPDDSLNDLFDLLDVLETQ</sequence>
<evidence type="ECO:0000259" key="5">
    <source>
        <dbReference type="PROSITE" id="PS50075"/>
    </source>
</evidence>
<dbReference type="InterPro" id="IPR010071">
    <property type="entry name" value="AA_adenyl_dom"/>
</dbReference>
<comment type="cofactor">
    <cofactor evidence="1">
        <name>pantetheine 4'-phosphate</name>
        <dbReference type="ChEBI" id="CHEBI:47942"/>
    </cofactor>
</comment>
<dbReference type="InterPro" id="IPR001242">
    <property type="entry name" value="Condensation_dom"/>
</dbReference>